<keyword evidence="1" id="KW-0732">Signal</keyword>
<dbReference type="Proteomes" id="UP000467841">
    <property type="component" value="Unassembled WGS sequence"/>
</dbReference>
<evidence type="ECO:0000256" key="1">
    <source>
        <dbReference type="SAM" id="SignalP"/>
    </source>
</evidence>
<proteinExistence type="predicted"/>
<evidence type="ECO:0000313" key="3">
    <source>
        <dbReference type="Proteomes" id="UP000467841"/>
    </source>
</evidence>
<dbReference type="OrthoDB" id="1741443at2759"/>
<evidence type="ECO:0008006" key="4">
    <source>
        <dbReference type="Google" id="ProtNLM"/>
    </source>
</evidence>
<dbReference type="PROSITE" id="PS51257">
    <property type="entry name" value="PROKAR_LIPOPROTEIN"/>
    <property type="match status" value="1"/>
</dbReference>
<dbReference type="Gene3D" id="1.10.510.10">
    <property type="entry name" value="Transferase(Phosphotransferase) domain 1"/>
    <property type="match status" value="1"/>
</dbReference>
<dbReference type="AlphaFoldDB" id="A0A6D2KMW0"/>
<name>A0A6D2KMW0_9BRAS</name>
<comment type="caution">
    <text evidence="2">The sequence shown here is derived from an EMBL/GenBank/DDBJ whole genome shotgun (WGS) entry which is preliminary data.</text>
</comment>
<organism evidence="2 3">
    <name type="scientific">Microthlaspi erraticum</name>
    <dbReference type="NCBI Taxonomy" id="1685480"/>
    <lineage>
        <taxon>Eukaryota</taxon>
        <taxon>Viridiplantae</taxon>
        <taxon>Streptophyta</taxon>
        <taxon>Embryophyta</taxon>
        <taxon>Tracheophyta</taxon>
        <taxon>Spermatophyta</taxon>
        <taxon>Magnoliopsida</taxon>
        <taxon>eudicotyledons</taxon>
        <taxon>Gunneridae</taxon>
        <taxon>Pentapetalae</taxon>
        <taxon>rosids</taxon>
        <taxon>malvids</taxon>
        <taxon>Brassicales</taxon>
        <taxon>Brassicaceae</taxon>
        <taxon>Coluteocarpeae</taxon>
        <taxon>Microthlaspi</taxon>
    </lineage>
</organism>
<keyword evidence="3" id="KW-1185">Reference proteome</keyword>
<reference evidence="2" key="1">
    <citation type="submission" date="2020-01" db="EMBL/GenBank/DDBJ databases">
        <authorList>
            <person name="Mishra B."/>
        </authorList>
    </citation>
    <scope>NUCLEOTIDE SEQUENCE [LARGE SCALE GENOMIC DNA]</scope>
</reference>
<accession>A0A6D2KMW0</accession>
<sequence>MCKMINRHILTLFVVILFLGACTKPPQSSLVTEYREKGSLYHLLYSTNEIDNLSLGEKLKIPLFGICMYFHFYIEYFTEESLPQAQIHLHLLCGLYLRNLIASLIALDRERESSTLALAQLACVYLCNILLLS</sequence>
<feature type="signal peptide" evidence="1">
    <location>
        <begin position="1"/>
        <end position="23"/>
    </location>
</feature>
<protein>
    <recommendedName>
        <fullName evidence="4">Lipoprotein</fullName>
    </recommendedName>
</protein>
<gene>
    <name evidence="2" type="ORF">MERR_LOCUS43087</name>
</gene>
<evidence type="ECO:0000313" key="2">
    <source>
        <dbReference type="EMBL" id="CAA7055851.1"/>
    </source>
</evidence>
<dbReference type="EMBL" id="CACVBM020001607">
    <property type="protein sequence ID" value="CAA7055851.1"/>
    <property type="molecule type" value="Genomic_DNA"/>
</dbReference>
<feature type="chain" id="PRO_5025389804" description="Lipoprotein" evidence="1">
    <location>
        <begin position="24"/>
        <end position="133"/>
    </location>
</feature>